<evidence type="ECO:0000259" key="2">
    <source>
        <dbReference type="Pfam" id="PF01757"/>
    </source>
</evidence>
<evidence type="ECO:0000256" key="1">
    <source>
        <dbReference type="SAM" id="Phobius"/>
    </source>
</evidence>
<keyword evidence="3" id="KW-0012">Acyltransferase</keyword>
<dbReference type="EMBL" id="CP060412">
    <property type="protein sequence ID" value="QNK02738.1"/>
    <property type="molecule type" value="Genomic_DNA"/>
</dbReference>
<evidence type="ECO:0000313" key="3">
    <source>
        <dbReference type="EMBL" id="QNK02738.1"/>
    </source>
</evidence>
<sequence length="374" mass="42019">MTDRNFTVDIARGIGILTVVAGHASSGSALYAFAPYSFHMPLFFFLSGLFFSDSRPEGLQFVWKCAKSLLLYSTGFYLFYALVSKVVVSLGFGAFYDELSIRNLLFNQFLGSGAFKFTAAYWFIPALFSVRLYFAIVHARILGGCLRLAPRREAEWRFILLAIYLALALFAVSASVSMYETQTVSWSKIVPLRFAFALFFYYFGAVFSKYKLDRFVVSVGAIIVMYVVQQQMWASAGNLDFWMQISKYQAPVLPVLSSIIGSIFVYALSGLVKDNASCRVVLSYLGRNALPILLHHIFGFFVVNAMLCAAGVIRIADVTGPYYQWNTVHTWPVYIVVGVFISLVMDRYVTQPIIRVSKIIRPRDSTGEPRASTK</sequence>
<keyword evidence="1" id="KW-0472">Membrane</keyword>
<dbReference type="KEGG" id="dtl:H8F01_06305"/>
<keyword evidence="1" id="KW-1133">Transmembrane helix</keyword>
<protein>
    <submittedName>
        <fullName evidence="3">Acyltransferase family protein</fullName>
    </submittedName>
</protein>
<name>A0A7G8Q7I0_9GAMM</name>
<feature type="transmembrane region" description="Helical" evidence="1">
    <location>
        <begin position="119"/>
        <end position="137"/>
    </location>
</feature>
<feature type="transmembrane region" description="Helical" evidence="1">
    <location>
        <begin position="331"/>
        <end position="349"/>
    </location>
</feature>
<feature type="transmembrane region" description="Helical" evidence="1">
    <location>
        <begin position="158"/>
        <end position="179"/>
    </location>
</feature>
<feature type="domain" description="Acyltransferase 3" evidence="2">
    <location>
        <begin position="8"/>
        <end position="345"/>
    </location>
</feature>
<feature type="transmembrane region" description="Helical" evidence="1">
    <location>
        <begin position="29"/>
        <end position="51"/>
    </location>
</feature>
<feature type="transmembrane region" description="Helical" evidence="1">
    <location>
        <begin position="71"/>
        <end position="96"/>
    </location>
</feature>
<evidence type="ECO:0000313" key="4">
    <source>
        <dbReference type="Proteomes" id="UP000515873"/>
    </source>
</evidence>
<dbReference type="PANTHER" id="PTHR37312:SF1">
    <property type="entry name" value="MEMBRANE-BOUND ACYLTRANSFERASE YKRP-RELATED"/>
    <property type="match status" value="1"/>
</dbReference>
<accession>A0A7G8Q7I0</accession>
<dbReference type="AlphaFoldDB" id="A0A7G8Q7I0"/>
<dbReference type="Proteomes" id="UP000515873">
    <property type="component" value="Chromosome"/>
</dbReference>
<dbReference type="PANTHER" id="PTHR37312">
    <property type="entry name" value="MEMBRANE-BOUND ACYLTRANSFERASE YKRP-RELATED"/>
    <property type="match status" value="1"/>
</dbReference>
<feature type="transmembrane region" description="Helical" evidence="1">
    <location>
        <begin position="252"/>
        <end position="272"/>
    </location>
</feature>
<proteinExistence type="predicted"/>
<keyword evidence="3" id="KW-0808">Transferase</keyword>
<dbReference type="RefSeq" id="WP_187058168.1">
    <property type="nucleotide sequence ID" value="NZ_CP060412.1"/>
</dbReference>
<feature type="transmembrane region" description="Helical" evidence="1">
    <location>
        <begin position="215"/>
        <end position="232"/>
    </location>
</feature>
<keyword evidence="4" id="KW-1185">Reference proteome</keyword>
<dbReference type="Pfam" id="PF01757">
    <property type="entry name" value="Acyl_transf_3"/>
    <property type="match status" value="1"/>
</dbReference>
<dbReference type="GO" id="GO:0016747">
    <property type="term" value="F:acyltransferase activity, transferring groups other than amino-acyl groups"/>
    <property type="evidence" value="ECO:0007669"/>
    <property type="project" value="InterPro"/>
</dbReference>
<keyword evidence="1" id="KW-0812">Transmembrane</keyword>
<dbReference type="InterPro" id="IPR002656">
    <property type="entry name" value="Acyl_transf_3_dom"/>
</dbReference>
<feature type="transmembrane region" description="Helical" evidence="1">
    <location>
        <begin position="293"/>
        <end position="316"/>
    </location>
</feature>
<reference evidence="3 4" key="1">
    <citation type="submission" date="2020-08" db="EMBL/GenBank/DDBJ databases">
        <title>Dyella sp. G9 isolated from forest soil.</title>
        <authorList>
            <person name="Fu J."/>
            <person name="Qiu L."/>
        </authorList>
    </citation>
    <scope>NUCLEOTIDE SEQUENCE [LARGE SCALE GENOMIC DNA]</scope>
    <source>
        <strain evidence="3 4">G9</strain>
    </source>
</reference>
<gene>
    <name evidence="3" type="ORF">H8F01_06305</name>
</gene>
<feature type="transmembrane region" description="Helical" evidence="1">
    <location>
        <begin position="185"/>
        <end position="203"/>
    </location>
</feature>
<organism evidence="3 4">
    <name type="scientific">Dyella telluris</name>
    <dbReference type="NCBI Taxonomy" id="2763498"/>
    <lineage>
        <taxon>Bacteria</taxon>
        <taxon>Pseudomonadati</taxon>
        <taxon>Pseudomonadota</taxon>
        <taxon>Gammaproteobacteria</taxon>
        <taxon>Lysobacterales</taxon>
        <taxon>Rhodanobacteraceae</taxon>
        <taxon>Dyella</taxon>
    </lineage>
</organism>
<dbReference type="InterPro" id="IPR052734">
    <property type="entry name" value="Nod_factor_acetyltransferase"/>
</dbReference>